<accession>A0ABM0ZV38</accession>
<evidence type="ECO:0000313" key="5">
    <source>
        <dbReference type="Proteomes" id="UP000694888"/>
    </source>
</evidence>
<reference evidence="6" key="1">
    <citation type="submission" date="2025-08" db="UniProtKB">
        <authorList>
            <consortium name="RefSeq"/>
        </authorList>
    </citation>
    <scope>IDENTIFICATION</scope>
</reference>
<evidence type="ECO:0000256" key="3">
    <source>
        <dbReference type="ARBA" id="ARBA00023004"/>
    </source>
</evidence>
<protein>
    <submittedName>
        <fullName evidence="6">Prolyl 4-hydroxylase subunit alpha-1</fullName>
    </submittedName>
</protein>
<dbReference type="PANTHER" id="PTHR10869">
    <property type="entry name" value="PROLYL 4-HYDROXYLASE ALPHA SUBUNIT"/>
    <property type="match status" value="1"/>
</dbReference>
<organism evidence="5 6">
    <name type="scientific">Aplysia californica</name>
    <name type="common">California sea hare</name>
    <dbReference type="NCBI Taxonomy" id="6500"/>
    <lineage>
        <taxon>Eukaryota</taxon>
        <taxon>Metazoa</taxon>
        <taxon>Spiralia</taxon>
        <taxon>Lophotrochozoa</taxon>
        <taxon>Mollusca</taxon>
        <taxon>Gastropoda</taxon>
        <taxon>Heterobranchia</taxon>
        <taxon>Euthyneura</taxon>
        <taxon>Tectipleura</taxon>
        <taxon>Aplysiida</taxon>
        <taxon>Aplysioidea</taxon>
        <taxon>Aplysiidae</taxon>
        <taxon>Aplysia</taxon>
    </lineage>
</organism>
<dbReference type="RefSeq" id="XP_012935075.2">
    <property type="nucleotide sequence ID" value="XM_013079621.2"/>
</dbReference>
<dbReference type="PANTHER" id="PTHR10869:SF244">
    <property type="entry name" value="PROLYL 4-HYDROXYLASE SUBUNIT ALPHA-2"/>
    <property type="match status" value="1"/>
</dbReference>
<evidence type="ECO:0000259" key="4">
    <source>
        <dbReference type="Pfam" id="PF13640"/>
    </source>
</evidence>
<keyword evidence="3" id="KW-0408">Iron</keyword>
<evidence type="ECO:0000313" key="6">
    <source>
        <dbReference type="RefSeq" id="XP_012935075.2"/>
    </source>
</evidence>
<feature type="domain" description="Prolyl 4-hydroxylase alpha subunit Fe(2+) 2OG dioxygenase" evidence="4">
    <location>
        <begin position="14"/>
        <end position="88"/>
    </location>
</feature>
<dbReference type="InterPro" id="IPR044862">
    <property type="entry name" value="Pro_4_hyd_alph_FE2OG_OXY"/>
</dbReference>
<evidence type="ECO:0000256" key="2">
    <source>
        <dbReference type="ARBA" id="ARBA00022896"/>
    </source>
</evidence>
<dbReference type="Proteomes" id="UP000694888">
    <property type="component" value="Unplaced"/>
</dbReference>
<keyword evidence="1" id="KW-0479">Metal-binding</keyword>
<keyword evidence="5" id="KW-1185">Reference proteome</keyword>
<dbReference type="InterPro" id="IPR045054">
    <property type="entry name" value="P4HA-like"/>
</dbReference>
<evidence type="ECO:0000256" key="1">
    <source>
        <dbReference type="ARBA" id="ARBA00022723"/>
    </source>
</evidence>
<dbReference type="Gene3D" id="2.60.120.620">
    <property type="entry name" value="q2cbj1_9rhob like domain"/>
    <property type="match status" value="1"/>
</dbReference>
<dbReference type="Pfam" id="PF13640">
    <property type="entry name" value="2OG-FeII_Oxy_3"/>
    <property type="match status" value="1"/>
</dbReference>
<gene>
    <name evidence="6" type="primary">LOC106011120</name>
</gene>
<dbReference type="GeneID" id="106011120"/>
<keyword evidence="2" id="KW-0847">Vitamin C</keyword>
<sequence length="103" mass="11522">MARVHGQENTKSLQFAGDRLATWMFYMSDVTAGGATVFPSLNVFVQPVKCSAVFWHNLLASGQPDTRMVHAGCPVLMGDKWVSNKWIRESCQVFRSPCVKTAW</sequence>
<name>A0ABM0ZV38_APLCA</name>
<proteinExistence type="predicted"/>